<protein>
    <submittedName>
        <fullName evidence="7">Uncharacterized protein</fullName>
    </submittedName>
</protein>
<feature type="repeat" description="WD" evidence="6">
    <location>
        <begin position="71"/>
        <end position="112"/>
    </location>
</feature>
<dbReference type="InterPro" id="IPR001680">
    <property type="entry name" value="WD40_rpt"/>
</dbReference>
<dbReference type="InterPro" id="IPR019775">
    <property type="entry name" value="WD40_repeat_CS"/>
</dbReference>
<keyword evidence="2" id="KW-0963">Cytoplasm</keyword>
<proteinExistence type="inferred from homology"/>
<evidence type="ECO:0000313" key="7">
    <source>
        <dbReference type="EMBL" id="CCO20024.1"/>
    </source>
</evidence>
<dbReference type="PANTHER" id="PTHR22842">
    <property type="entry name" value="WD40 REPEAT PROTEIN"/>
    <property type="match status" value="1"/>
</dbReference>
<dbReference type="CDD" id="cd00200">
    <property type="entry name" value="WD40"/>
    <property type="match status" value="1"/>
</dbReference>
<evidence type="ECO:0000256" key="1">
    <source>
        <dbReference type="ARBA" id="ARBA00004496"/>
    </source>
</evidence>
<evidence type="ECO:0000256" key="4">
    <source>
        <dbReference type="ARBA" id="ARBA00022737"/>
    </source>
</evidence>
<dbReference type="KEGG" id="bpg:Bathy15g02040"/>
<dbReference type="GO" id="GO:0005737">
    <property type="term" value="C:cytoplasm"/>
    <property type="evidence" value="ECO:0007669"/>
    <property type="project" value="UniProtKB-SubCell"/>
</dbReference>
<dbReference type="OrthoDB" id="71437at2759"/>
<evidence type="ECO:0000256" key="5">
    <source>
        <dbReference type="ARBA" id="ARBA00038145"/>
    </source>
</evidence>
<reference evidence="7 8" key="1">
    <citation type="submission" date="2011-10" db="EMBL/GenBank/DDBJ databases">
        <authorList>
            <person name="Genoscope - CEA"/>
        </authorList>
    </citation>
    <scope>NUCLEOTIDE SEQUENCE [LARGE SCALE GENOMIC DNA]</scope>
    <source>
        <strain evidence="7 8">RCC 1105</strain>
    </source>
</reference>
<sequence>MTPWSSIVPTSVSQTLTLRERVSHSSSSSTAQVQVVNKIRFNHTGDYAVVCKNRALFLVNPKTDLCLKTYEGAHAREVRDASSSRDNSKLASVGGDKGVFVWDVKTGQTVRRFIGHDAFGVNCVKFLLGASNEESVIVSCGFDRCVKFWDLRSNRQHEAMETVGSQFSDAAMDLTLSGGRGGGKTNEVTACSIDGTVRTFDIRKGELRVDTLFGQQPVTAVENSADDRLVLATLPKTVALMDKTTGEVLQTFSGFNNDQNVVLRAAFTPDDRYVVLGDAVGDICIWDVLSNETLNSQPLRIPNAHAKSISNVCFHPSEASFGGKGGGGRKKHLMLSCAADGLAKFWS</sequence>
<dbReference type="RefSeq" id="XP_007508938.1">
    <property type="nucleotide sequence ID" value="XM_007508876.1"/>
</dbReference>
<evidence type="ECO:0000256" key="6">
    <source>
        <dbReference type="PROSITE-ProRule" id="PRU00221"/>
    </source>
</evidence>
<keyword evidence="4" id="KW-0677">Repeat</keyword>
<dbReference type="GO" id="GO:0000398">
    <property type="term" value="P:mRNA splicing, via spliceosome"/>
    <property type="evidence" value="ECO:0007669"/>
    <property type="project" value="TreeGrafter"/>
</dbReference>
<comment type="similarity">
    <text evidence="5">Belongs to the WD repeat MORG1 family.</text>
</comment>
<name>K8EQ18_9CHLO</name>
<dbReference type="InterPro" id="IPR015943">
    <property type="entry name" value="WD40/YVTN_repeat-like_dom_sf"/>
</dbReference>
<keyword evidence="3 6" id="KW-0853">WD repeat</keyword>
<dbReference type="GO" id="GO:0071013">
    <property type="term" value="C:catalytic step 2 spliceosome"/>
    <property type="evidence" value="ECO:0007669"/>
    <property type="project" value="TreeGrafter"/>
</dbReference>
<dbReference type="EMBL" id="FO082264">
    <property type="protein sequence ID" value="CCO20024.1"/>
    <property type="molecule type" value="Genomic_DNA"/>
</dbReference>
<dbReference type="InterPro" id="IPR051980">
    <property type="entry name" value="WD_repeat_MORG1"/>
</dbReference>
<dbReference type="Pfam" id="PF00400">
    <property type="entry name" value="WD40"/>
    <property type="match status" value="3"/>
</dbReference>
<dbReference type="STRING" id="41875.K8EQ18"/>
<evidence type="ECO:0000256" key="3">
    <source>
        <dbReference type="ARBA" id="ARBA00022574"/>
    </source>
</evidence>
<evidence type="ECO:0000256" key="2">
    <source>
        <dbReference type="ARBA" id="ARBA00022490"/>
    </source>
</evidence>
<comment type="subcellular location">
    <subcellularLocation>
        <location evidence="1">Cytoplasm</location>
    </subcellularLocation>
</comment>
<feature type="repeat" description="WD" evidence="6">
    <location>
        <begin position="255"/>
        <end position="296"/>
    </location>
</feature>
<dbReference type="GeneID" id="19011386"/>
<dbReference type="SMART" id="SM00320">
    <property type="entry name" value="WD40"/>
    <property type="match status" value="4"/>
</dbReference>
<organism evidence="7 8">
    <name type="scientific">Bathycoccus prasinos</name>
    <dbReference type="NCBI Taxonomy" id="41875"/>
    <lineage>
        <taxon>Eukaryota</taxon>
        <taxon>Viridiplantae</taxon>
        <taxon>Chlorophyta</taxon>
        <taxon>Mamiellophyceae</taxon>
        <taxon>Mamiellales</taxon>
        <taxon>Bathycoccaceae</taxon>
        <taxon>Bathycoccus</taxon>
    </lineage>
</organism>
<dbReference type="PROSITE" id="PS50082">
    <property type="entry name" value="WD_REPEATS_2"/>
    <property type="match status" value="2"/>
</dbReference>
<dbReference type="InterPro" id="IPR036322">
    <property type="entry name" value="WD40_repeat_dom_sf"/>
</dbReference>
<accession>K8EQ18</accession>
<dbReference type="eggNOG" id="KOG0316">
    <property type="taxonomic scope" value="Eukaryota"/>
</dbReference>
<evidence type="ECO:0000313" key="8">
    <source>
        <dbReference type="Proteomes" id="UP000198341"/>
    </source>
</evidence>
<dbReference type="Gene3D" id="2.130.10.10">
    <property type="entry name" value="YVTN repeat-like/Quinoprotein amine dehydrogenase"/>
    <property type="match status" value="2"/>
</dbReference>
<dbReference type="PROSITE" id="PS00678">
    <property type="entry name" value="WD_REPEATS_1"/>
    <property type="match status" value="1"/>
</dbReference>
<keyword evidence="8" id="KW-1185">Reference proteome</keyword>
<dbReference type="SUPFAM" id="SSF50978">
    <property type="entry name" value="WD40 repeat-like"/>
    <property type="match status" value="1"/>
</dbReference>
<dbReference type="AlphaFoldDB" id="K8EQ18"/>
<gene>
    <name evidence="7" type="ordered locus">Bathy15g02040</name>
</gene>
<dbReference type="PANTHER" id="PTHR22842:SF3">
    <property type="entry name" value="WD REPEAT DOMAIN-CONTAINING PROTEIN 83"/>
    <property type="match status" value="1"/>
</dbReference>
<dbReference type="Proteomes" id="UP000198341">
    <property type="component" value="Chromosome 15"/>
</dbReference>